<evidence type="ECO:0000259" key="2">
    <source>
        <dbReference type="Pfam" id="PF24853"/>
    </source>
</evidence>
<feature type="transmembrane region" description="Helical" evidence="1">
    <location>
        <begin position="163"/>
        <end position="180"/>
    </location>
</feature>
<keyword evidence="1" id="KW-0472">Membrane</keyword>
<evidence type="ECO:0000313" key="3">
    <source>
        <dbReference type="EMBL" id="KAK8859504.1"/>
    </source>
</evidence>
<gene>
    <name evidence="3" type="ORF">PGQ11_010238</name>
</gene>
<dbReference type="Pfam" id="PF24853">
    <property type="entry name" value="DUF7727"/>
    <property type="match status" value="1"/>
</dbReference>
<proteinExistence type="predicted"/>
<keyword evidence="4" id="KW-1185">Reference proteome</keyword>
<comment type="caution">
    <text evidence="3">The sequence shown here is derived from an EMBL/GenBank/DDBJ whole genome shotgun (WGS) entry which is preliminary data.</text>
</comment>
<reference evidence="3 4" key="1">
    <citation type="journal article" date="2024" name="IMA Fungus">
        <title>Apiospora arundinis, a panoply of carbohydrate-active enzymes and secondary metabolites.</title>
        <authorList>
            <person name="Sorensen T."/>
            <person name="Petersen C."/>
            <person name="Muurmann A.T."/>
            <person name="Christiansen J.V."/>
            <person name="Brundto M.L."/>
            <person name="Overgaard C.K."/>
            <person name="Boysen A.T."/>
            <person name="Wollenberg R.D."/>
            <person name="Larsen T.O."/>
            <person name="Sorensen J.L."/>
            <person name="Nielsen K.L."/>
            <person name="Sondergaard T.E."/>
        </authorList>
    </citation>
    <scope>NUCLEOTIDE SEQUENCE [LARGE SCALE GENOMIC DNA]</scope>
    <source>
        <strain evidence="3 4">AAU 773</strain>
    </source>
</reference>
<accession>A0ABR2I9W1</accession>
<dbReference type="InterPro" id="IPR056144">
    <property type="entry name" value="DUF7727"/>
</dbReference>
<feature type="transmembrane region" description="Helical" evidence="1">
    <location>
        <begin position="135"/>
        <end position="156"/>
    </location>
</feature>
<dbReference type="PANTHER" id="PTHR40629">
    <property type="entry name" value="PRO41 PROTEIN"/>
    <property type="match status" value="1"/>
</dbReference>
<sequence>MLACVEFRAQCARNGAGRFASNSGSGPRASGNRPSAQLKEPHIAASFEPSSSSQRWDSSSKPSWHDSSYCRPPLAHHVLAAVQAFIWPKVFWDFLTTRLDASVAPVTIVQVVNLLCALALLALEWPAPALAGTAIHASLALRIVVLPLAALLAVLLYQATNAALFYLIGMGLYAWGYSSWETICVPGDGPRKVW</sequence>
<evidence type="ECO:0000256" key="1">
    <source>
        <dbReference type="SAM" id="Phobius"/>
    </source>
</evidence>
<dbReference type="PANTHER" id="PTHR40629:SF1">
    <property type="entry name" value="PRO41 PROTEIN"/>
    <property type="match status" value="1"/>
</dbReference>
<feature type="transmembrane region" description="Helical" evidence="1">
    <location>
        <begin position="103"/>
        <end position="123"/>
    </location>
</feature>
<feature type="domain" description="DUF7727" evidence="2">
    <location>
        <begin position="76"/>
        <end position="179"/>
    </location>
</feature>
<dbReference type="Proteomes" id="UP001390339">
    <property type="component" value="Unassembled WGS sequence"/>
</dbReference>
<keyword evidence="1" id="KW-0812">Transmembrane</keyword>
<name>A0ABR2I9W1_9PEZI</name>
<evidence type="ECO:0000313" key="4">
    <source>
        <dbReference type="Proteomes" id="UP001390339"/>
    </source>
</evidence>
<organism evidence="3 4">
    <name type="scientific">Apiospora arundinis</name>
    <dbReference type="NCBI Taxonomy" id="335852"/>
    <lineage>
        <taxon>Eukaryota</taxon>
        <taxon>Fungi</taxon>
        <taxon>Dikarya</taxon>
        <taxon>Ascomycota</taxon>
        <taxon>Pezizomycotina</taxon>
        <taxon>Sordariomycetes</taxon>
        <taxon>Xylariomycetidae</taxon>
        <taxon>Amphisphaeriales</taxon>
        <taxon>Apiosporaceae</taxon>
        <taxon>Apiospora</taxon>
    </lineage>
</organism>
<keyword evidence="1" id="KW-1133">Transmembrane helix</keyword>
<protein>
    <submittedName>
        <fullName evidence="3">PRO41 protein</fullName>
    </submittedName>
</protein>
<dbReference type="EMBL" id="JAPCWZ010000006">
    <property type="protein sequence ID" value="KAK8859504.1"/>
    <property type="molecule type" value="Genomic_DNA"/>
</dbReference>